<keyword evidence="2 6" id="KW-0227">DNA damage</keyword>
<gene>
    <name evidence="6 8" type="primary">ruvA</name>
    <name evidence="8" type="ordered locus">P9515_10251</name>
</gene>
<dbReference type="STRING" id="167542.P9515_10251"/>
<evidence type="ECO:0000256" key="1">
    <source>
        <dbReference type="ARBA" id="ARBA00022490"/>
    </source>
</evidence>
<dbReference type="Pfam" id="PF14520">
    <property type="entry name" value="HHH_5"/>
    <property type="match status" value="1"/>
</dbReference>
<comment type="domain">
    <text evidence="6">Has three domains with a flexible linker between the domains II and III and assumes an 'L' shape. Domain III is highly mobile and contacts RuvB.</text>
</comment>
<evidence type="ECO:0000313" key="8">
    <source>
        <dbReference type="EMBL" id="ABM72232.1"/>
    </source>
</evidence>
<proteinExistence type="inferred from homology"/>
<dbReference type="EMBL" id="CP000552">
    <property type="protein sequence ID" value="ABM72232.1"/>
    <property type="molecule type" value="Genomic_DNA"/>
</dbReference>
<evidence type="ECO:0000256" key="4">
    <source>
        <dbReference type="ARBA" id="ARBA00023172"/>
    </source>
</evidence>
<dbReference type="GO" id="GO:0006310">
    <property type="term" value="P:DNA recombination"/>
    <property type="evidence" value="ECO:0007669"/>
    <property type="project" value="UniProtKB-UniRule"/>
</dbReference>
<feature type="domain" description="DNA helicase Holliday junction RuvA type" evidence="7">
    <location>
        <begin position="1"/>
        <end position="69"/>
    </location>
</feature>
<evidence type="ECO:0000313" key="9">
    <source>
        <dbReference type="Proteomes" id="UP000001589"/>
    </source>
</evidence>
<dbReference type="OrthoDB" id="5293449at2"/>
<dbReference type="GO" id="GO:0009378">
    <property type="term" value="F:four-way junction helicase activity"/>
    <property type="evidence" value="ECO:0007669"/>
    <property type="project" value="InterPro"/>
</dbReference>
<keyword evidence="8" id="KW-0547">Nucleotide-binding</keyword>
<dbReference type="HAMAP" id="MF_00031">
    <property type="entry name" value="DNA_HJ_migration_RuvA"/>
    <property type="match status" value="1"/>
</dbReference>
<feature type="region of interest" description="Domain III" evidence="6">
    <location>
        <begin position="165"/>
        <end position="228"/>
    </location>
</feature>
<dbReference type="InterPro" id="IPR010994">
    <property type="entry name" value="RuvA_2-like"/>
</dbReference>
<dbReference type="eggNOG" id="COG0632">
    <property type="taxonomic scope" value="Bacteria"/>
</dbReference>
<comment type="subcellular location">
    <subcellularLocation>
        <location evidence="6">Cytoplasm</location>
    </subcellularLocation>
</comment>
<dbReference type="KEGG" id="pmc:P9515_10251"/>
<dbReference type="GO" id="GO:0000400">
    <property type="term" value="F:four-way junction DNA binding"/>
    <property type="evidence" value="ECO:0007669"/>
    <property type="project" value="UniProtKB-UniRule"/>
</dbReference>
<dbReference type="GO" id="GO:0048476">
    <property type="term" value="C:Holliday junction resolvase complex"/>
    <property type="evidence" value="ECO:0007669"/>
    <property type="project" value="UniProtKB-UniRule"/>
</dbReference>
<dbReference type="HOGENOM" id="CLU_087936_0_0_3"/>
<keyword evidence="1 6" id="KW-0963">Cytoplasm</keyword>
<comment type="caution">
    <text evidence="6">Lacks conserved residue(s) required for the propagation of feature annotation.</text>
</comment>
<sequence>MISWVKGKLVSSWQTNNKFYILINCQGLGYEIQTIESVFNELNSKNVSDKEIILWLKHIKKEDSDSLFGFFTKDQRDFFIQILNIKGIGSQIGIALLNKFTLNQIINAISNNDKKLISSVQGIGQKMTDRIILELKSKVFTQQIEKENLKTNNFLEENKELNSIFEDLELTLQSLNYPNKKIKNLFPKLINDIKDNKIATLEINSISFESLLKEAMNYLDKNSSNLGQ</sequence>
<evidence type="ECO:0000256" key="6">
    <source>
        <dbReference type="HAMAP-Rule" id="MF_00031"/>
    </source>
</evidence>
<accession>A2BWS1</accession>
<dbReference type="Gene3D" id="2.40.50.140">
    <property type="entry name" value="Nucleic acid-binding proteins"/>
    <property type="match status" value="1"/>
</dbReference>
<dbReference type="Gene3D" id="1.10.150.20">
    <property type="entry name" value="5' to 3' exonuclease, C-terminal subdomain"/>
    <property type="match status" value="1"/>
</dbReference>
<dbReference type="GO" id="GO:0005524">
    <property type="term" value="F:ATP binding"/>
    <property type="evidence" value="ECO:0007669"/>
    <property type="project" value="InterPro"/>
</dbReference>
<dbReference type="NCBIfam" id="TIGR00084">
    <property type="entry name" value="ruvA"/>
    <property type="match status" value="1"/>
</dbReference>
<keyword evidence="8" id="KW-0378">Hydrolase</keyword>
<dbReference type="GeneID" id="60200560"/>
<evidence type="ECO:0000256" key="3">
    <source>
        <dbReference type="ARBA" id="ARBA00023125"/>
    </source>
</evidence>
<dbReference type="AlphaFoldDB" id="A2BWS1"/>
<dbReference type="Pfam" id="PF01330">
    <property type="entry name" value="RuvA_N"/>
    <property type="match status" value="1"/>
</dbReference>
<keyword evidence="4 6" id="KW-0233">DNA recombination</keyword>
<dbReference type="InterPro" id="IPR013849">
    <property type="entry name" value="DNA_helicase_Holl-junc_RuvA_I"/>
</dbReference>
<keyword evidence="8" id="KW-0067">ATP-binding</keyword>
<name>A2BWS1_PROM5</name>
<dbReference type="InterPro" id="IPR012340">
    <property type="entry name" value="NA-bd_OB-fold"/>
</dbReference>
<dbReference type="RefSeq" id="WP_011820333.1">
    <property type="nucleotide sequence ID" value="NC_008817.1"/>
</dbReference>
<keyword evidence="8" id="KW-0347">Helicase</keyword>
<dbReference type="InterPro" id="IPR000085">
    <property type="entry name" value="RuvA"/>
</dbReference>
<keyword evidence="3 6" id="KW-0238">DNA-binding</keyword>
<keyword evidence="5 6" id="KW-0234">DNA repair</keyword>
<evidence type="ECO:0000256" key="5">
    <source>
        <dbReference type="ARBA" id="ARBA00023204"/>
    </source>
</evidence>
<dbReference type="Proteomes" id="UP000001589">
    <property type="component" value="Chromosome"/>
</dbReference>
<comment type="similarity">
    <text evidence="6">Belongs to the RuvA family.</text>
</comment>
<protein>
    <recommendedName>
        <fullName evidence="6">Holliday junction branch migration complex subunit RuvA</fullName>
    </recommendedName>
</protein>
<comment type="function">
    <text evidence="6">The RuvA-RuvB-RuvC complex processes Holliday junction (HJ) DNA during genetic recombination and DNA repair, while the RuvA-RuvB complex plays an important role in the rescue of blocked DNA replication forks via replication fork reversal (RFR). RuvA specifically binds to HJ cruciform DNA, conferring on it an open structure. The RuvB hexamer acts as an ATP-dependent pump, pulling dsDNA into and through the RuvAB complex. HJ branch migration allows RuvC to scan DNA until it finds its consensus sequence, where it cleaves and resolves the cruciform DNA.</text>
</comment>
<reference evidence="8 9" key="1">
    <citation type="journal article" date="2007" name="PLoS Genet.">
        <title>Patterns and implications of gene gain and loss in the evolution of Prochlorococcus.</title>
        <authorList>
            <person name="Kettler G.C."/>
            <person name="Martiny A.C."/>
            <person name="Huang K."/>
            <person name="Zucker J."/>
            <person name="Coleman M.L."/>
            <person name="Rodrigue S."/>
            <person name="Chen F."/>
            <person name="Lapidus A."/>
            <person name="Ferriera S."/>
            <person name="Johnson J."/>
            <person name="Steglich C."/>
            <person name="Church G.M."/>
            <person name="Richardson P."/>
            <person name="Chisholm S.W."/>
        </authorList>
    </citation>
    <scope>NUCLEOTIDE SEQUENCE [LARGE SCALE GENOMIC DNA]</scope>
    <source>
        <strain evidence="8 9">MIT 9515</strain>
    </source>
</reference>
<evidence type="ECO:0000256" key="2">
    <source>
        <dbReference type="ARBA" id="ARBA00022763"/>
    </source>
</evidence>
<dbReference type="SUPFAM" id="SSF47781">
    <property type="entry name" value="RuvA domain 2-like"/>
    <property type="match status" value="1"/>
</dbReference>
<organism evidence="8 9">
    <name type="scientific">Prochlorococcus marinus (strain MIT 9515)</name>
    <dbReference type="NCBI Taxonomy" id="167542"/>
    <lineage>
        <taxon>Bacteria</taxon>
        <taxon>Bacillati</taxon>
        <taxon>Cyanobacteriota</taxon>
        <taxon>Cyanophyceae</taxon>
        <taxon>Synechococcales</taxon>
        <taxon>Prochlorococcaceae</taxon>
        <taxon>Prochlorococcus</taxon>
    </lineage>
</organism>
<evidence type="ECO:0000259" key="7">
    <source>
        <dbReference type="Pfam" id="PF01330"/>
    </source>
</evidence>
<dbReference type="GO" id="GO:0006281">
    <property type="term" value="P:DNA repair"/>
    <property type="evidence" value="ECO:0007669"/>
    <property type="project" value="UniProtKB-UniRule"/>
</dbReference>
<comment type="subunit">
    <text evidence="6">Homotetramer. Forms an RuvA(8)-RuvB(12)-Holliday junction (HJ) complex. HJ DNA is sandwiched between 2 RuvA tetramers; dsDNA enters through RuvA and exits via RuvB. An RuvB hexamer assembles on each DNA strand where it exits the tetramer. Each RuvB hexamer is contacted by two RuvA subunits (via domain III) on 2 adjacent RuvB subunits; this complex drives branch migration. In the full resolvosome a probable DNA-RuvA(4)-RuvB(12)-RuvC(2) complex forms which resolves the HJ.</text>
</comment>
<dbReference type="GO" id="GO:0005737">
    <property type="term" value="C:cytoplasm"/>
    <property type="evidence" value="ECO:0007669"/>
    <property type="project" value="UniProtKB-SubCell"/>
</dbReference>
<dbReference type="SUPFAM" id="SSF50249">
    <property type="entry name" value="Nucleic acid-binding proteins"/>
    <property type="match status" value="1"/>
</dbReference>